<evidence type="ECO:0000256" key="2">
    <source>
        <dbReference type="SAM" id="Phobius"/>
    </source>
</evidence>
<keyword evidence="2" id="KW-0472">Membrane</keyword>
<gene>
    <name evidence="3" type="ORF">HXO56_12080</name>
</gene>
<evidence type="ECO:0000256" key="1">
    <source>
        <dbReference type="SAM" id="MobiDB-lite"/>
    </source>
</evidence>
<organism evidence="3 4">
    <name type="scientific">Rothia dentocariosa</name>
    <dbReference type="NCBI Taxonomy" id="2047"/>
    <lineage>
        <taxon>Bacteria</taxon>
        <taxon>Bacillati</taxon>
        <taxon>Actinomycetota</taxon>
        <taxon>Actinomycetes</taxon>
        <taxon>Micrococcales</taxon>
        <taxon>Micrococcaceae</taxon>
        <taxon>Rothia</taxon>
    </lineage>
</organism>
<accession>A0A930PI61</accession>
<dbReference type="EMBL" id="JABZXJ010000120">
    <property type="protein sequence ID" value="MBF1650789.1"/>
    <property type="molecule type" value="Genomic_DNA"/>
</dbReference>
<comment type="caution">
    <text evidence="3">The sequence shown here is derived from an EMBL/GenBank/DDBJ whole genome shotgun (WGS) entry which is preliminary data.</text>
</comment>
<sequence>MDQEEQDIENLPDGQELPEASPIVRTPSVENSHLDKDYSQVGSNPIGSISTLLKHAPFFDYISHIASRRYPGELEEQLETLEAEHRRIYVAAIVADYMLRILLVTAALAVIGIAIYKLLIH</sequence>
<keyword evidence="2" id="KW-1133">Transmembrane helix</keyword>
<keyword evidence="2" id="KW-0812">Transmembrane</keyword>
<dbReference type="Proteomes" id="UP000769484">
    <property type="component" value="Unassembled WGS sequence"/>
</dbReference>
<dbReference type="AlphaFoldDB" id="A0A930PI61"/>
<feature type="transmembrane region" description="Helical" evidence="2">
    <location>
        <begin position="97"/>
        <end position="119"/>
    </location>
</feature>
<protein>
    <submittedName>
        <fullName evidence="3">Uncharacterized protein</fullName>
    </submittedName>
</protein>
<evidence type="ECO:0000313" key="4">
    <source>
        <dbReference type="Proteomes" id="UP000769484"/>
    </source>
</evidence>
<feature type="compositionally biased region" description="Acidic residues" evidence="1">
    <location>
        <begin position="1"/>
        <end position="10"/>
    </location>
</feature>
<feature type="region of interest" description="Disordered" evidence="1">
    <location>
        <begin position="1"/>
        <end position="38"/>
    </location>
</feature>
<evidence type="ECO:0000313" key="3">
    <source>
        <dbReference type="EMBL" id="MBF1650789.1"/>
    </source>
</evidence>
<name>A0A930PI61_9MICC</name>
<reference evidence="3" key="1">
    <citation type="submission" date="2020-04" db="EMBL/GenBank/DDBJ databases">
        <title>Deep metagenomics examines the oral microbiome during advanced dental caries in children, revealing novel taxa and co-occurrences with host molecules.</title>
        <authorList>
            <person name="Baker J.L."/>
            <person name="Morton J.T."/>
            <person name="Dinis M."/>
            <person name="Alvarez R."/>
            <person name="Tran N.C."/>
            <person name="Knight R."/>
            <person name="Edlund A."/>
        </authorList>
    </citation>
    <scope>NUCLEOTIDE SEQUENCE</scope>
    <source>
        <strain evidence="3">JCVI_47_bin.4</strain>
    </source>
</reference>
<proteinExistence type="predicted"/>